<feature type="region of interest" description="Disordered" evidence="1">
    <location>
        <begin position="38"/>
        <end position="60"/>
    </location>
</feature>
<dbReference type="EMBL" id="PVNK01000035">
    <property type="protein sequence ID" value="PRQ04530.1"/>
    <property type="molecule type" value="Genomic_DNA"/>
</dbReference>
<reference evidence="2 3" key="1">
    <citation type="submission" date="2018-03" db="EMBL/GenBank/DDBJ databases">
        <title>Draft Genome Sequences of the Obligatory Marine Myxobacteria Enhygromyxa salina SWB005.</title>
        <authorList>
            <person name="Poehlein A."/>
            <person name="Moghaddam J.A."/>
            <person name="Harms H."/>
            <person name="Alanjari M."/>
            <person name="Koenig G.M."/>
            <person name="Daniel R."/>
            <person name="Schaeberle T.F."/>
        </authorList>
    </citation>
    <scope>NUCLEOTIDE SEQUENCE [LARGE SCALE GENOMIC DNA]</scope>
    <source>
        <strain evidence="2 3">SWB005</strain>
    </source>
</reference>
<sequence length="387" mass="40429">MHGLGRDPAGDEGIVGLDHGLGVELRGLVVFSAEQRDVGGALDRGEAPSPAAALDERAREVPPRALQVEHAEHLATGGEVHLRQVRVAVRVLPEGPIGVIGEARRADPRSERRQPAGHGRVGPADVAGRGPLDDQLADQLMGEAEAGLAGLGHEPAALEPRDRAADPLGVPARDALKPGLVDVAPGDGGEQREPALVEARSLDAIGEHALGAGAADLALAQRPRLGVLADEHPALDPGLQGRPRDQRVAAAGLVQDLGELVGAHDRAREPGDDHALELCDRERLEHDPTQEQLRVALGVPVAVVGGVGQARRRLATQARDDHRVVAAVLDQQAAQDRDRAAVGELEVVEQDDQGAVLGADRPDALGDRDRVAGEALLELAAVDLGRR</sequence>
<comment type="caution">
    <text evidence="2">The sequence shown here is derived from an EMBL/GenBank/DDBJ whole genome shotgun (WGS) entry which is preliminary data.</text>
</comment>
<evidence type="ECO:0000313" key="2">
    <source>
        <dbReference type="EMBL" id="PRQ04530.1"/>
    </source>
</evidence>
<gene>
    <name evidence="2" type="ORF">ENSA5_06540</name>
</gene>
<dbReference type="AlphaFoldDB" id="A0A2S9YHE9"/>
<name>A0A2S9YHE9_9BACT</name>
<accession>A0A2S9YHE9</accession>
<keyword evidence="3" id="KW-1185">Reference proteome</keyword>
<feature type="region of interest" description="Disordered" evidence="1">
    <location>
        <begin position="102"/>
        <end position="132"/>
    </location>
</feature>
<dbReference type="Proteomes" id="UP000237968">
    <property type="component" value="Unassembled WGS sequence"/>
</dbReference>
<proteinExistence type="predicted"/>
<evidence type="ECO:0000313" key="3">
    <source>
        <dbReference type="Proteomes" id="UP000237968"/>
    </source>
</evidence>
<protein>
    <submittedName>
        <fullName evidence="2">Uncharacterized protein</fullName>
    </submittedName>
</protein>
<evidence type="ECO:0000256" key="1">
    <source>
        <dbReference type="SAM" id="MobiDB-lite"/>
    </source>
</evidence>
<feature type="compositionally biased region" description="Basic and acidic residues" evidence="1">
    <location>
        <begin position="102"/>
        <end position="114"/>
    </location>
</feature>
<organism evidence="2 3">
    <name type="scientific">Enhygromyxa salina</name>
    <dbReference type="NCBI Taxonomy" id="215803"/>
    <lineage>
        <taxon>Bacteria</taxon>
        <taxon>Pseudomonadati</taxon>
        <taxon>Myxococcota</taxon>
        <taxon>Polyangia</taxon>
        <taxon>Nannocystales</taxon>
        <taxon>Nannocystaceae</taxon>
        <taxon>Enhygromyxa</taxon>
    </lineage>
</organism>